<dbReference type="AlphaFoldDB" id="A0A1I4IE46"/>
<dbReference type="Proteomes" id="UP000199144">
    <property type="component" value="Unassembled WGS sequence"/>
</dbReference>
<dbReference type="SUPFAM" id="SSF53187">
    <property type="entry name" value="Zn-dependent exopeptidases"/>
    <property type="match status" value="1"/>
</dbReference>
<reference evidence="7 8" key="1">
    <citation type="submission" date="2016-10" db="EMBL/GenBank/DDBJ databases">
        <authorList>
            <person name="de Groot N.N."/>
        </authorList>
    </citation>
    <scope>NUCLEOTIDE SEQUENCE [LARGE SCALE GENOMIC DNA]</scope>
    <source>
        <strain evidence="7 8">DSM 15283</strain>
    </source>
</reference>
<keyword evidence="5" id="KW-0464">Manganese</keyword>
<organism evidence="7 8">
    <name type="scientific">Shimia aestuarii</name>
    <dbReference type="NCBI Taxonomy" id="254406"/>
    <lineage>
        <taxon>Bacteria</taxon>
        <taxon>Pseudomonadati</taxon>
        <taxon>Pseudomonadota</taxon>
        <taxon>Alphaproteobacteria</taxon>
        <taxon>Rhodobacterales</taxon>
        <taxon>Roseobacteraceae</taxon>
    </lineage>
</organism>
<dbReference type="PRINTS" id="PR00481">
    <property type="entry name" value="LAMNOPPTDASE"/>
</dbReference>
<gene>
    <name evidence="7" type="ORF">SAMN04488042_101550</name>
</gene>
<sequence length="462" mass="48285">MSLTFAPATADALPLHIVDKDGFDGWLSSQSPAIQRWVAASDFKPVTGKTLLVPGTSGTPLLAVAGFGDATSRGRVRFPLAAAAAALPPGTYQLALPLPAGDIETETLGWLLSSYAFDKYKKKSGSAARLVCPPGIDASRVEAIAAAEALTRDLINTPAADMGPAALETAARDLAETHGAQVNVTRGDDLLHQNFPMIHAVGRAAAPNRAPRLIDLTWGNTGSSLTLVGKGVCFDTGGLNLKPGNSMALMKKDMGGAATVLGLAKMIMSLNLGLRLRVLIPAVENAVSGDAFRPGDVLTSRKGLTVEINNTDAEGRLVLADALALASEENPDLLISMATLTGAARVAVGPDLAPYFTDDPVFSSVLEQAAAHVADPVWRLPFWEPYERMIEPDIADLDNAPSGGMAGSITAALFLRRFASDQRYAHFDIYGWNPTAAPARPKGGVGMGARAILAALPKLLPL</sequence>
<feature type="domain" description="Cytosol aminopeptidase" evidence="6">
    <location>
        <begin position="310"/>
        <end position="317"/>
    </location>
</feature>
<evidence type="ECO:0000313" key="7">
    <source>
        <dbReference type="EMBL" id="SFL52283.1"/>
    </source>
</evidence>
<dbReference type="Gene3D" id="3.40.630.10">
    <property type="entry name" value="Zn peptidases"/>
    <property type="match status" value="1"/>
</dbReference>
<evidence type="ECO:0000313" key="8">
    <source>
        <dbReference type="Proteomes" id="UP000199144"/>
    </source>
</evidence>
<dbReference type="RefSeq" id="WP_093090640.1">
    <property type="nucleotide sequence ID" value="NZ_FOTQ01000001.1"/>
</dbReference>
<keyword evidence="3" id="KW-0645">Protease</keyword>
<dbReference type="STRING" id="254406.SAMN04488042_101550"/>
<evidence type="ECO:0000256" key="3">
    <source>
        <dbReference type="ARBA" id="ARBA00022670"/>
    </source>
</evidence>
<evidence type="ECO:0000256" key="5">
    <source>
        <dbReference type="ARBA" id="ARBA00023211"/>
    </source>
</evidence>
<keyword evidence="8" id="KW-1185">Reference proteome</keyword>
<accession>A0A1I4IE46</accession>
<dbReference type="PANTHER" id="PTHR11963">
    <property type="entry name" value="LEUCINE AMINOPEPTIDASE-RELATED"/>
    <property type="match status" value="1"/>
</dbReference>
<proteinExistence type="inferred from homology"/>
<dbReference type="GO" id="GO:0006508">
    <property type="term" value="P:proteolysis"/>
    <property type="evidence" value="ECO:0007669"/>
    <property type="project" value="UniProtKB-KW"/>
</dbReference>
<dbReference type="Pfam" id="PF00883">
    <property type="entry name" value="Peptidase_M17"/>
    <property type="match status" value="1"/>
</dbReference>
<dbReference type="Pfam" id="PF21337">
    <property type="entry name" value="Peptidase_M17_N_1"/>
    <property type="match status" value="1"/>
</dbReference>
<dbReference type="GO" id="GO:0030145">
    <property type="term" value="F:manganese ion binding"/>
    <property type="evidence" value="ECO:0007669"/>
    <property type="project" value="InterPro"/>
</dbReference>
<evidence type="ECO:0000256" key="1">
    <source>
        <dbReference type="ARBA" id="ARBA00009528"/>
    </source>
</evidence>
<evidence type="ECO:0000256" key="4">
    <source>
        <dbReference type="ARBA" id="ARBA00022801"/>
    </source>
</evidence>
<keyword evidence="2 7" id="KW-0031">Aminopeptidase</keyword>
<dbReference type="CDD" id="cd00433">
    <property type="entry name" value="Peptidase_M17"/>
    <property type="match status" value="1"/>
</dbReference>
<evidence type="ECO:0000256" key="2">
    <source>
        <dbReference type="ARBA" id="ARBA00022438"/>
    </source>
</evidence>
<dbReference type="Gene3D" id="3.40.220.10">
    <property type="entry name" value="Leucine Aminopeptidase, subunit E, domain 1"/>
    <property type="match status" value="1"/>
</dbReference>
<dbReference type="InterPro" id="IPR043472">
    <property type="entry name" value="Macro_dom-like"/>
</dbReference>
<dbReference type="GO" id="GO:0005737">
    <property type="term" value="C:cytoplasm"/>
    <property type="evidence" value="ECO:0007669"/>
    <property type="project" value="InterPro"/>
</dbReference>
<dbReference type="GO" id="GO:0070006">
    <property type="term" value="F:metalloaminopeptidase activity"/>
    <property type="evidence" value="ECO:0007669"/>
    <property type="project" value="InterPro"/>
</dbReference>
<protein>
    <submittedName>
        <fullName evidence="7">Leucyl aminopeptidase</fullName>
    </submittedName>
</protein>
<dbReference type="InterPro" id="IPR048816">
    <property type="entry name" value="Peptidase_M17_N_1"/>
</dbReference>
<dbReference type="InterPro" id="IPR000819">
    <property type="entry name" value="Peptidase_M17_C"/>
</dbReference>
<dbReference type="InterPro" id="IPR011356">
    <property type="entry name" value="Leucine_aapep/pepB"/>
</dbReference>
<name>A0A1I4IE46_9RHOB</name>
<dbReference type="EMBL" id="FOTQ01000001">
    <property type="protein sequence ID" value="SFL52283.1"/>
    <property type="molecule type" value="Genomic_DNA"/>
</dbReference>
<evidence type="ECO:0000259" key="6">
    <source>
        <dbReference type="PROSITE" id="PS00631"/>
    </source>
</evidence>
<keyword evidence="4" id="KW-0378">Hydrolase</keyword>
<comment type="similarity">
    <text evidence="1">Belongs to the peptidase M17 family.</text>
</comment>
<dbReference type="PROSITE" id="PS00631">
    <property type="entry name" value="CYTOSOL_AP"/>
    <property type="match status" value="1"/>
</dbReference>
<dbReference type="PANTHER" id="PTHR11963:SF20">
    <property type="entry name" value="PEPTIDASE B"/>
    <property type="match status" value="1"/>
</dbReference>
<dbReference type="OrthoDB" id="9809354at2"/>
<dbReference type="SUPFAM" id="SSF52949">
    <property type="entry name" value="Macro domain-like"/>
    <property type="match status" value="1"/>
</dbReference>